<dbReference type="InterPro" id="IPR020936">
    <property type="entry name" value="TrhO"/>
</dbReference>
<dbReference type="SUPFAM" id="SSF52821">
    <property type="entry name" value="Rhodanese/Cell cycle control phosphatase"/>
    <property type="match status" value="1"/>
</dbReference>
<dbReference type="EC" id="1.14.-.-" evidence="1"/>
<dbReference type="PANTHER" id="PTHR43268">
    <property type="entry name" value="THIOSULFATE SULFURTRANSFERASE/RHODANESE-LIKE DOMAIN-CONTAINING PROTEIN 2"/>
    <property type="match status" value="1"/>
</dbReference>
<name>A0A7D7LC00_9NOSO</name>
<reference evidence="4" key="1">
    <citation type="submission" date="2020-06" db="EMBL/GenBank/DDBJ databases">
        <title>Nostoc edaphicum CCNP1411 genome.</title>
        <authorList>
            <person name="Fidor A."/>
            <person name="Grabski M."/>
            <person name="Gawor J."/>
            <person name="Gromadka R."/>
            <person name="Wegrzyn G."/>
            <person name="Mazur-Marzec H."/>
        </authorList>
    </citation>
    <scope>NUCLEOTIDE SEQUENCE [LARGE SCALE GENOMIC DNA]</scope>
    <source>
        <strain evidence="4">CCNP1411</strain>
    </source>
</reference>
<evidence type="ECO:0000313" key="3">
    <source>
        <dbReference type="EMBL" id="QMS89258.1"/>
    </source>
</evidence>
<accession>A0A7D7LC00</accession>
<dbReference type="Gene3D" id="3.30.70.100">
    <property type="match status" value="1"/>
</dbReference>
<dbReference type="InterPro" id="IPR040503">
    <property type="entry name" value="TRHO_N"/>
</dbReference>
<keyword evidence="4" id="KW-1185">Reference proteome</keyword>
<dbReference type="HAMAP" id="MF_00469">
    <property type="entry name" value="TrhO"/>
    <property type="match status" value="1"/>
</dbReference>
<comment type="similarity">
    <text evidence="1">Belongs to the TrhO family.</text>
</comment>
<dbReference type="SMART" id="SM00450">
    <property type="entry name" value="RHOD"/>
    <property type="match status" value="1"/>
</dbReference>
<proteinExistence type="inferred from homology"/>
<keyword evidence="1" id="KW-0560">Oxidoreductase</keyword>
<protein>
    <recommendedName>
        <fullName evidence="1">tRNA uridine(34) hydroxylase</fullName>
        <ecNumber evidence="1">1.14.-.-</ecNumber>
    </recommendedName>
    <alternativeName>
        <fullName evidence="1">tRNA hydroxylation protein O</fullName>
    </alternativeName>
</protein>
<dbReference type="PANTHER" id="PTHR43268:SF3">
    <property type="entry name" value="RHODANESE-LIKE DOMAIN-CONTAINING PROTEIN 7-RELATED"/>
    <property type="match status" value="1"/>
</dbReference>
<evidence type="ECO:0000256" key="1">
    <source>
        <dbReference type="HAMAP-Rule" id="MF_00469"/>
    </source>
</evidence>
<dbReference type="GO" id="GO:0016705">
    <property type="term" value="F:oxidoreductase activity, acting on paired donors, with incorporation or reduction of molecular oxygen"/>
    <property type="evidence" value="ECO:0007669"/>
    <property type="project" value="UniProtKB-UniRule"/>
</dbReference>
<dbReference type="EMBL" id="CP054698">
    <property type="protein sequence ID" value="QMS89258.1"/>
    <property type="molecule type" value="Genomic_DNA"/>
</dbReference>
<dbReference type="Proteomes" id="UP000514713">
    <property type="component" value="Chromosome"/>
</dbReference>
<dbReference type="InterPro" id="IPR001763">
    <property type="entry name" value="Rhodanese-like_dom"/>
</dbReference>
<dbReference type="GO" id="GO:0016740">
    <property type="term" value="F:transferase activity"/>
    <property type="evidence" value="ECO:0007669"/>
    <property type="project" value="UniProtKB-KW"/>
</dbReference>
<dbReference type="Pfam" id="PF17773">
    <property type="entry name" value="UPF0176_N"/>
    <property type="match status" value="1"/>
</dbReference>
<comment type="catalytic activity">
    <reaction evidence="1">
        <text>uridine(34) in tRNA + AH2 + O2 = 5-hydroxyuridine(34) in tRNA + A + H2O</text>
        <dbReference type="Rhea" id="RHEA:64224"/>
        <dbReference type="Rhea" id="RHEA-COMP:11727"/>
        <dbReference type="Rhea" id="RHEA-COMP:13381"/>
        <dbReference type="ChEBI" id="CHEBI:13193"/>
        <dbReference type="ChEBI" id="CHEBI:15377"/>
        <dbReference type="ChEBI" id="CHEBI:15379"/>
        <dbReference type="ChEBI" id="CHEBI:17499"/>
        <dbReference type="ChEBI" id="CHEBI:65315"/>
        <dbReference type="ChEBI" id="CHEBI:136877"/>
    </reaction>
</comment>
<dbReference type="RefSeq" id="WP_181932294.1">
    <property type="nucleotide sequence ID" value="NZ_CP054698.1"/>
</dbReference>
<evidence type="ECO:0000313" key="4">
    <source>
        <dbReference type="Proteomes" id="UP000514713"/>
    </source>
</evidence>
<organism evidence="3 4">
    <name type="scientific">Nostoc edaphicum CCNP1411</name>
    <dbReference type="NCBI Taxonomy" id="1472755"/>
    <lineage>
        <taxon>Bacteria</taxon>
        <taxon>Bacillati</taxon>
        <taxon>Cyanobacteriota</taxon>
        <taxon>Cyanophyceae</taxon>
        <taxon>Nostocales</taxon>
        <taxon>Nostocaceae</taxon>
        <taxon>Nostoc</taxon>
    </lineage>
</organism>
<dbReference type="PROSITE" id="PS50206">
    <property type="entry name" value="RHODANESE_3"/>
    <property type="match status" value="1"/>
</dbReference>
<dbReference type="Pfam" id="PF00581">
    <property type="entry name" value="Rhodanese"/>
    <property type="match status" value="1"/>
</dbReference>
<dbReference type="InterPro" id="IPR036873">
    <property type="entry name" value="Rhodanese-like_dom_sf"/>
</dbReference>
<dbReference type="CDD" id="cd01518">
    <property type="entry name" value="RHOD_YceA"/>
    <property type="match status" value="1"/>
</dbReference>
<keyword evidence="1" id="KW-0819">tRNA processing</keyword>
<keyword evidence="3" id="KW-0808">Transferase</keyword>
<dbReference type="Gene3D" id="3.40.250.10">
    <property type="entry name" value="Rhodanese-like domain"/>
    <property type="match status" value="1"/>
</dbReference>
<feature type="domain" description="Rhodanese" evidence="2">
    <location>
        <begin position="126"/>
        <end position="220"/>
    </location>
</feature>
<evidence type="ECO:0000259" key="2">
    <source>
        <dbReference type="PROSITE" id="PS50206"/>
    </source>
</evidence>
<sequence length="302" mass="34311">MKPENIQVVAALYKFVKLPDFAEKRAPLLSYCQAQDVKGTILLAQEGINGTIAGSRQSIDSVLWFLRSDPRLADLESKESYAETPPFERMKVRLKPEIVTLGLPEIDPNEQVGTYVSPQEWNDLISDPEVTVIDTRNDYEVNIGTFQGAENPQTGSFREFPDYVRHHLDPAKHTKVALFCTGGIRCEKASSFMLAQGFAEVYHLKGGILKYLEEVPAQESLWQGECFVFDERVAVSHGLEEGSCERCFCCGRPISEEDKVSPKYEQGISCPYCFDSLTEEKRARQQEKWRHYQREQGIGNRE</sequence>
<dbReference type="KEGG" id="ned:HUN01_17340"/>
<dbReference type="NCBIfam" id="NF001136">
    <property type="entry name" value="PRK00142.1-4"/>
    <property type="match status" value="1"/>
</dbReference>
<gene>
    <name evidence="1" type="primary">trhO</name>
    <name evidence="3" type="ORF">HUN01_17340</name>
</gene>
<dbReference type="GO" id="GO:0006400">
    <property type="term" value="P:tRNA modification"/>
    <property type="evidence" value="ECO:0007669"/>
    <property type="project" value="UniProtKB-UniRule"/>
</dbReference>
<comment type="function">
    <text evidence="1">Catalyzes oxygen-dependent 5-hydroxyuridine (ho5U) modification at position 34 in tRNAs.</text>
</comment>
<dbReference type="AlphaFoldDB" id="A0A7D7LC00"/>